<keyword evidence="16 26" id="KW-1133">Transmembrane helix</keyword>
<dbReference type="GO" id="GO:0009791">
    <property type="term" value="P:post-embryonic development"/>
    <property type="evidence" value="ECO:0007669"/>
    <property type="project" value="UniProtKB-ARBA"/>
</dbReference>
<comment type="catalytic activity">
    <reaction evidence="21">
        <text>L-seryl-[protein] + ATP = O-phospho-L-seryl-[protein] + ADP + H(+)</text>
        <dbReference type="Rhea" id="RHEA:17989"/>
        <dbReference type="Rhea" id="RHEA-COMP:9863"/>
        <dbReference type="Rhea" id="RHEA-COMP:11604"/>
        <dbReference type="ChEBI" id="CHEBI:15378"/>
        <dbReference type="ChEBI" id="CHEBI:29999"/>
        <dbReference type="ChEBI" id="CHEBI:30616"/>
        <dbReference type="ChEBI" id="CHEBI:83421"/>
        <dbReference type="ChEBI" id="CHEBI:456216"/>
        <dbReference type="EC" id="2.7.11.1"/>
    </reaction>
</comment>
<evidence type="ECO:0000256" key="21">
    <source>
        <dbReference type="ARBA" id="ARBA00048679"/>
    </source>
</evidence>
<dbReference type="InterPro" id="IPR011009">
    <property type="entry name" value="Kinase-like_dom_sf"/>
</dbReference>
<dbReference type="SUPFAM" id="SSF52058">
    <property type="entry name" value="L domain-like"/>
    <property type="match status" value="1"/>
</dbReference>
<dbReference type="PROSITE" id="PS00108">
    <property type="entry name" value="PROTEIN_KINASE_ST"/>
    <property type="match status" value="1"/>
</dbReference>
<proteinExistence type="inferred from homology"/>
<keyword evidence="6" id="KW-0723">Serine/threonine-protein kinase</keyword>
<dbReference type="Gene3D" id="1.10.510.10">
    <property type="entry name" value="Transferase(Phosphotransferase) domain 1"/>
    <property type="match status" value="1"/>
</dbReference>
<dbReference type="SMART" id="SM00369">
    <property type="entry name" value="LRR_TYP"/>
    <property type="match status" value="9"/>
</dbReference>
<dbReference type="Pfam" id="PF00560">
    <property type="entry name" value="LRR_1"/>
    <property type="match status" value="7"/>
</dbReference>
<gene>
    <name evidence="29" type="primary">LOC123149196</name>
</gene>
<protein>
    <recommendedName>
        <fullName evidence="24">Receptor kinase-like protein Xa21</fullName>
        <ecNumber evidence="4">2.7.11.1</ecNumber>
    </recommendedName>
</protein>
<dbReference type="Pfam" id="PF08263">
    <property type="entry name" value="LRRNT_2"/>
    <property type="match status" value="1"/>
</dbReference>
<organism evidence="29">
    <name type="scientific">Triticum aestivum</name>
    <name type="common">Wheat</name>
    <dbReference type="NCBI Taxonomy" id="4565"/>
    <lineage>
        <taxon>Eukaryota</taxon>
        <taxon>Viridiplantae</taxon>
        <taxon>Streptophyta</taxon>
        <taxon>Embryophyta</taxon>
        <taxon>Tracheophyta</taxon>
        <taxon>Spermatophyta</taxon>
        <taxon>Magnoliopsida</taxon>
        <taxon>Liliopsida</taxon>
        <taxon>Poales</taxon>
        <taxon>Poaceae</taxon>
        <taxon>BOP clade</taxon>
        <taxon>Pooideae</taxon>
        <taxon>Triticodae</taxon>
        <taxon>Triticeae</taxon>
        <taxon>Triticinae</taxon>
        <taxon>Triticum</taxon>
    </lineage>
</organism>
<dbReference type="Gramene" id="TraesROB_scaffold_048348_01G000500.1">
    <property type="protein sequence ID" value="TraesROB_scaffold_048348_01G000500.1"/>
    <property type="gene ID" value="TraesROB_scaffold_048348_01G000500"/>
</dbReference>
<evidence type="ECO:0000256" key="23">
    <source>
        <dbReference type="ARBA" id="ARBA00056628"/>
    </source>
</evidence>
<dbReference type="FunFam" id="3.80.10.10:FF:000095">
    <property type="entry name" value="LRR receptor-like serine/threonine-protein kinase GSO1"/>
    <property type="match status" value="1"/>
</dbReference>
<dbReference type="STRING" id="4565.A0A3B6RQS8"/>
<dbReference type="PROSITE" id="PS50011">
    <property type="entry name" value="PROTEIN_KINASE_DOM"/>
    <property type="match status" value="1"/>
</dbReference>
<dbReference type="FunFam" id="3.30.200.20:FF:000432">
    <property type="entry name" value="LRR receptor-like serine/threonine-protein kinase EFR"/>
    <property type="match status" value="1"/>
</dbReference>
<dbReference type="InterPro" id="IPR001245">
    <property type="entry name" value="Ser-Thr/Tyr_kinase_cat_dom"/>
</dbReference>
<dbReference type="InterPro" id="IPR032675">
    <property type="entry name" value="LRR_dom_sf"/>
</dbReference>
<accession>A0A3B6RQS8</accession>
<comment type="function">
    <text evidence="22">Receptor kinase that detects X.oryzae pv. oryzae protein Ax21 to promote innate immunity. Following X.oryzae pv. oryzae protein Ax21 detection, undergoes cleavage, releasing the processed protein kinase Xa21 chain.</text>
</comment>
<dbReference type="Gramene" id="TraesARI7A03G03977820.1">
    <property type="protein sequence ID" value="TraesARI7A03G03977820.1"/>
    <property type="gene ID" value="TraesARI7A03G03977820"/>
</dbReference>
<evidence type="ECO:0000256" key="4">
    <source>
        <dbReference type="ARBA" id="ARBA00012513"/>
    </source>
</evidence>
<dbReference type="Gene3D" id="3.30.200.20">
    <property type="entry name" value="Phosphorylase Kinase, domain 1"/>
    <property type="match status" value="1"/>
</dbReference>
<keyword evidence="5" id="KW-1003">Cell membrane</keyword>
<evidence type="ECO:0000256" key="19">
    <source>
        <dbReference type="ARBA" id="ARBA00023180"/>
    </source>
</evidence>
<keyword evidence="30" id="KW-1185">Reference proteome</keyword>
<dbReference type="RefSeq" id="XP_044424705.1">
    <property type="nucleotide sequence ID" value="XM_044568770.1"/>
</dbReference>
<sequence>MAAPAVASVALLLLSCLAAAAGDDRDALLAFKAGVTQDPTGALRSWSNDRRFCRWAGVNCSAAGRVTTLDVGSRRLAGTLSPAVADLAHLEVLNLTDNAFSGSIPASLGRLGRLRWLSLCDNAFTGEIPAALRGLGNLSTAYLNANNLTGAVPAWLGAMSSLTVLKLSTNSLSGRIPPSLGNLKSIQRLELAENLLEGEIPEGLARLPMLQSFSVYQNRLSGEIPPGFFNLSSLWGLALANNALQGELPRDAGARWPNLVHLYLGGNRLTGPIPATLANATQLQFLSLANNSFTGRVPPEIGKLCPQSLQLSNNQLTATDAGGWEFLDNLTSCDALTEIFLGGNKFSGAMPSSIARLSMLQALSLSGNRISGVIPPGIGNLVGLQMLDLRHNLFAGAIPEGIGKLENLQELQLQGNELTGPVPSAIGDLTQLLSLDLSDNSLNGSIPPSLGNLRRLMLLNLSGNGLAGHVPKELFGLSSLSSAMDLSRNQLDGVLPREVGQLVKLTFTTFAGNRLSGDVPAELGSCQSMEFLDLDSNLFTGSIPPLLSKLKGLRMLNLSSNRLSGAIPPELGQMTGLQKLDLSRNELSGGVPVGLENISSLVVFDVSGNNLAGNVPQRGVFANATGFKMAGNNALCGGATQLRLPPCRTLANSTTRGSHLFLKIALPVIGAALCIAVLLTVLLWRRKRKSRTTSTAARSVLNGNYYPRVSYAELAKATDGFAEANLVGAGKYGSVYRGNLALKRKGNLAHEAMPVAVKVLDLGQAGACKTFLSECETLRSARHRNLIGIVTCCASVDAAGGEFRALVFDFMPNTSLDRWLHPGPSDARKRGGLSLVQRLSIAVDIADALSYLHNSCDPPIVHCDLKPGNVLLGDDMTARIGDFGLAKLLLLDAGGEGTESTIGIRGTIGYVAPEYGTTGSVSRAGDAYSYGVTLLEMLAGKAPTDGGLGNGTTLPEFVAAAFPERIEQVLDPALLPMEGLERSVSVSASISTMSTVSTSYSEDSEVRVTARDCVVAAVRVALSCCRRAPYERMGMKEAAAEMHLIRDACLRACGANKPVV</sequence>
<dbReference type="Gene3D" id="3.80.10.10">
    <property type="entry name" value="Ribonuclease Inhibitor"/>
    <property type="match status" value="4"/>
</dbReference>
<comment type="catalytic activity">
    <reaction evidence="20">
        <text>L-threonyl-[protein] + ATP = O-phospho-L-threonyl-[protein] + ADP + H(+)</text>
        <dbReference type="Rhea" id="RHEA:46608"/>
        <dbReference type="Rhea" id="RHEA-COMP:11060"/>
        <dbReference type="Rhea" id="RHEA-COMP:11605"/>
        <dbReference type="ChEBI" id="CHEBI:15378"/>
        <dbReference type="ChEBI" id="CHEBI:30013"/>
        <dbReference type="ChEBI" id="CHEBI:30616"/>
        <dbReference type="ChEBI" id="CHEBI:61977"/>
        <dbReference type="ChEBI" id="CHEBI:456216"/>
        <dbReference type="EC" id="2.7.11.1"/>
    </reaction>
</comment>
<evidence type="ECO:0000256" key="5">
    <source>
        <dbReference type="ARBA" id="ARBA00022475"/>
    </source>
</evidence>
<dbReference type="InterPro" id="IPR013210">
    <property type="entry name" value="LRR_N_plant-typ"/>
</dbReference>
<evidence type="ECO:0000256" key="27">
    <source>
        <dbReference type="SAM" id="SignalP"/>
    </source>
</evidence>
<keyword evidence="11 27" id="KW-0732">Signal</keyword>
<dbReference type="InterPro" id="IPR003591">
    <property type="entry name" value="Leu-rich_rpt_typical-subtyp"/>
</dbReference>
<dbReference type="Gramene" id="TraesLDM7A03G04009760.1">
    <property type="protein sequence ID" value="TraesLDM7A03G04009760.1"/>
    <property type="gene ID" value="TraesLDM7A03G04009760"/>
</dbReference>
<dbReference type="InterPro" id="IPR001611">
    <property type="entry name" value="Leu-rich_rpt"/>
</dbReference>
<dbReference type="Gramene" id="TraesLAC7A03G03957320.1">
    <property type="protein sequence ID" value="TraesLAC7A03G03957320.1"/>
    <property type="gene ID" value="TraesLAC7A03G03957320"/>
</dbReference>
<dbReference type="FunFam" id="3.80.10.10:FF:000233">
    <property type="entry name" value="Leucine-rich repeat receptor-like protein kinase TDR"/>
    <property type="match status" value="1"/>
</dbReference>
<dbReference type="Gramene" id="TraesCS7A03G1154300.1">
    <property type="protein sequence ID" value="TraesCS7A03G1154300.1.CDS"/>
    <property type="gene ID" value="TraesCS7A03G1154300"/>
</dbReference>
<keyword evidence="13 25" id="KW-0547">Nucleotide-binding</keyword>
<dbReference type="InterPro" id="IPR000719">
    <property type="entry name" value="Prot_kinase_dom"/>
</dbReference>
<keyword evidence="18" id="KW-0675">Receptor</keyword>
<dbReference type="InterPro" id="IPR017441">
    <property type="entry name" value="Protein_kinase_ATP_BS"/>
</dbReference>
<evidence type="ECO:0000256" key="10">
    <source>
        <dbReference type="ARBA" id="ARBA00022692"/>
    </source>
</evidence>
<evidence type="ECO:0000256" key="9">
    <source>
        <dbReference type="ARBA" id="ARBA00022679"/>
    </source>
</evidence>
<evidence type="ECO:0000256" key="20">
    <source>
        <dbReference type="ARBA" id="ARBA00047899"/>
    </source>
</evidence>
<keyword evidence="10 26" id="KW-0812">Transmembrane</keyword>
<evidence type="ECO:0000256" key="6">
    <source>
        <dbReference type="ARBA" id="ARBA00022527"/>
    </source>
</evidence>
<comment type="subcellular location">
    <subcellularLocation>
        <location evidence="1">Cell membrane</location>
        <topology evidence="1">Single-pass membrane protein</topology>
    </subcellularLocation>
    <subcellularLocation>
        <location evidence="2">Endoplasmic reticulum membrane</location>
        <topology evidence="2">Single-pass membrane protein</topology>
    </subcellularLocation>
</comment>
<dbReference type="RefSeq" id="XP_044424706.1">
    <property type="nucleotide sequence ID" value="XM_044568771.1"/>
</dbReference>
<evidence type="ECO:0000256" key="24">
    <source>
        <dbReference type="ARBA" id="ARBA00072040"/>
    </source>
</evidence>
<dbReference type="GO" id="GO:0005886">
    <property type="term" value="C:plasma membrane"/>
    <property type="evidence" value="ECO:0007669"/>
    <property type="project" value="UniProtKB-SubCell"/>
</dbReference>
<feature type="signal peptide" evidence="27">
    <location>
        <begin position="1"/>
        <end position="22"/>
    </location>
</feature>
<keyword evidence="8" id="KW-0433">Leucine-rich repeat</keyword>
<dbReference type="PANTHER" id="PTHR27008:SF493">
    <property type="entry name" value="OS06G0667000 PROTEIN"/>
    <property type="match status" value="1"/>
</dbReference>
<evidence type="ECO:0000256" key="2">
    <source>
        <dbReference type="ARBA" id="ARBA00004389"/>
    </source>
</evidence>
<dbReference type="InterPro" id="IPR051809">
    <property type="entry name" value="Plant_receptor-like_S/T_kinase"/>
</dbReference>
<dbReference type="Gramene" id="TraesCS7A02G476700.1">
    <property type="protein sequence ID" value="TraesCS7A02G476700.1"/>
    <property type="gene ID" value="TraesCS7A02G476700"/>
</dbReference>
<dbReference type="SMR" id="A0A3B6RQS8"/>
<keyword evidence="12" id="KW-0677">Repeat</keyword>
<feature type="domain" description="Protein kinase" evidence="28">
    <location>
        <begin position="721"/>
        <end position="1046"/>
    </location>
</feature>
<dbReference type="SUPFAM" id="SSF56112">
    <property type="entry name" value="Protein kinase-like (PK-like)"/>
    <property type="match status" value="1"/>
</dbReference>
<evidence type="ECO:0000256" key="8">
    <source>
        <dbReference type="ARBA" id="ARBA00022614"/>
    </source>
</evidence>
<dbReference type="GO" id="GO:0005789">
    <property type="term" value="C:endoplasmic reticulum membrane"/>
    <property type="evidence" value="ECO:0007669"/>
    <property type="project" value="UniProtKB-SubCell"/>
</dbReference>
<keyword evidence="15 25" id="KW-0067">ATP-binding</keyword>
<feature type="chain" id="PRO_5043180531" description="Receptor kinase-like protein Xa21" evidence="27">
    <location>
        <begin position="23"/>
        <end position="1060"/>
    </location>
</feature>
<dbReference type="FunFam" id="1.10.510.10:FF:000358">
    <property type="entry name" value="Putative leucine-rich repeat receptor-like serine/threonine-protein kinase"/>
    <property type="match status" value="1"/>
</dbReference>
<comment type="similarity">
    <text evidence="3">Belongs to the protein kinase superfamily. Ser/Thr protein kinase family.</text>
</comment>
<name>A0A3B6RQS8_WHEAT</name>
<dbReference type="AlphaFoldDB" id="A0A3B6RQS8"/>
<reference evidence="29" key="2">
    <citation type="submission" date="2018-10" db="UniProtKB">
        <authorList>
            <consortium name="EnsemblPlants"/>
        </authorList>
    </citation>
    <scope>IDENTIFICATION</scope>
</reference>
<dbReference type="GeneID" id="123149196"/>
<evidence type="ECO:0000256" key="18">
    <source>
        <dbReference type="ARBA" id="ARBA00023170"/>
    </source>
</evidence>
<evidence type="ECO:0000256" key="1">
    <source>
        <dbReference type="ARBA" id="ARBA00004162"/>
    </source>
</evidence>
<dbReference type="SUPFAM" id="SSF52047">
    <property type="entry name" value="RNI-like"/>
    <property type="match status" value="1"/>
</dbReference>
<evidence type="ECO:0000256" key="16">
    <source>
        <dbReference type="ARBA" id="ARBA00022989"/>
    </source>
</evidence>
<keyword evidence="14" id="KW-0418">Kinase</keyword>
<dbReference type="Gramene" id="TraesRN7A0101142400.1">
    <property type="protein sequence ID" value="TraesRN7A0101142400.1"/>
    <property type="gene ID" value="TraesRN7A0101142400"/>
</dbReference>
<evidence type="ECO:0000256" key="17">
    <source>
        <dbReference type="ARBA" id="ARBA00023136"/>
    </source>
</evidence>
<dbReference type="PANTHER" id="PTHR27008">
    <property type="entry name" value="OS04G0122200 PROTEIN"/>
    <property type="match status" value="1"/>
</dbReference>
<dbReference type="Proteomes" id="UP000019116">
    <property type="component" value="Chromosome 7A"/>
</dbReference>
<dbReference type="GO" id="GO:0004674">
    <property type="term" value="F:protein serine/threonine kinase activity"/>
    <property type="evidence" value="ECO:0007669"/>
    <property type="project" value="UniProtKB-KW"/>
</dbReference>
<evidence type="ECO:0000259" key="28">
    <source>
        <dbReference type="PROSITE" id="PS50011"/>
    </source>
</evidence>
<evidence type="ECO:0000256" key="15">
    <source>
        <dbReference type="ARBA" id="ARBA00022840"/>
    </source>
</evidence>
<dbReference type="PROSITE" id="PS00107">
    <property type="entry name" value="PROTEIN_KINASE_ATP"/>
    <property type="match status" value="1"/>
</dbReference>
<evidence type="ECO:0000256" key="13">
    <source>
        <dbReference type="ARBA" id="ARBA00022741"/>
    </source>
</evidence>
<evidence type="ECO:0000256" key="11">
    <source>
        <dbReference type="ARBA" id="ARBA00022729"/>
    </source>
</evidence>
<feature type="transmembrane region" description="Helical" evidence="26">
    <location>
        <begin position="660"/>
        <end position="684"/>
    </location>
</feature>
<dbReference type="GO" id="GO:0005524">
    <property type="term" value="F:ATP binding"/>
    <property type="evidence" value="ECO:0007669"/>
    <property type="project" value="UniProtKB-UniRule"/>
</dbReference>
<keyword evidence="9" id="KW-0808">Transferase</keyword>
<evidence type="ECO:0000313" key="30">
    <source>
        <dbReference type="Proteomes" id="UP000019116"/>
    </source>
</evidence>
<dbReference type="InterPro" id="IPR008271">
    <property type="entry name" value="Ser/Thr_kinase_AS"/>
</dbReference>
<evidence type="ECO:0000256" key="14">
    <source>
        <dbReference type="ARBA" id="ARBA00022777"/>
    </source>
</evidence>
<dbReference type="FunFam" id="3.80.10.10:FF:000129">
    <property type="entry name" value="Leucine-rich repeat receptor-like kinase"/>
    <property type="match status" value="1"/>
</dbReference>
<dbReference type="Pfam" id="PF13855">
    <property type="entry name" value="LRR_8"/>
    <property type="match status" value="3"/>
</dbReference>
<keyword evidence="19" id="KW-0325">Glycoprotein</keyword>
<evidence type="ECO:0000256" key="26">
    <source>
        <dbReference type="SAM" id="Phobius"/>
    </source>
</evidence>
<dbReference type="Gramene" id="TraesCLE_scaffold_029800_01G000300.1">
    <property type="protein sequence ID" value="TraesCLE_scaffold_029800_01G000300.1"/>
    <property type="gene ID" value="TraesCLE_scaffold_029800_01G000300"/>
</dbReference>
<evidence type="ECO:0000256" key="25">
    <source>
        <dbReference type="PROSITE-ProRule" id="PRU10141"/>
    </source>
</evidence>
<evidence type="ECO:0000256" key="3">
    <source>
        <dbReference type="ARBA" id="ARBA00008684"/>
    </source>
</evidence>
<keyword evidence="17 26" id="KW-0472">Membrane</keyword>
<dbReference type="EC" id="2.7.11.1" evidence="4"/>
<dbReference type="EnsemblPlants" id="TraesCS7A02G476700.1">
    <property type="protein sequence ID" value="TraesCS7A02G476700.1"/>
    <property type="gene ID" value="TraesCS7A02G476700"/>
</dbReference>
<evidence type="ECO:0000313" key="29">
    <source>
        <dbReference type="EnsemblPlants" id="TraesCS7A02G476700.1"/>
    </source>
</evidence>
<dbReference type="PRINTS" id="PR00019">
    <property type="entry name" value="LEURICHRPT"/>
</dbReference>
<reference evidence="29" key="1">
    <citation type="submission" date="2018-08" db="EMBL/GenBank/DDBJ databases">
        <authorList>
            <person name="Rossello M."/>
        </authorList>
    </citation>
    <scope>NUCLEOTIDE SEQUENCE [LARGE SCALE GENOMIC DNA]</scope>
    <source>
        <strain evidence="29">cv. Chinese Spring</strain>
    </source>
</reference>
<feature type="binding site" evidence="25">
    <location>
        <position position="758"/>
    </location>
    <ligand>
        <name>ATP</name>
        <dbReference type="ChEBI" id="CHEBI:30616"/>
    </ligand>
</feature>
<comment type="function">
    <text evidence="23">The processed protein kinase Xa21 chain released by protein cleavage after X.oryzae pv. oryzae protein Ax21 detection translocates into the nucleus where it can bind and regulate WRKY62, a transcription factor. Confers resistance to the bacterial pathogen X.oryzae pv. oryzae (Xoo).</text>
</comment>
<dbReference type="Gramene" id="TraesJAG7A03G03985510.1">
    <property type="protein sequence ID" value="TraesJAG7A03G03985510.1"/>
    <property type="gene ID" value="TraesJAG7A03G03985510"/>
</dbReference>
<evidence type="ECO:0000256" key="7">
    <source>
        <dbReference type="ARBA" id="ARBA00022553"/>
    </source>
</evidence>
<evidence type="ECO:0000256" key="12">
    <source>
        <dbReference type="ARBA" id="ARBA00022737"/>
    </source>
</evidence>
<dbReference type="SMART" id="SM00220">
    <property type="entry name" value="S_TKc"/>
    <property type="match status" value="1"/>
</dbReference>
<dbReference type="Pfam" id="PF07714">
    <property type="entry name" value="PK_Tyr_Ser-Thr"/>
    <property type="match status" value="1"/>
</dbReference>
<evidence type="ECO:0000256" key="22">
    <source>
        <dbReference type="ARBA" id="ARBA00054320"/>
    </source>
</evidence>
<keyword evidence="7" id="KW-0597">Phosphoprotein</keyword>
<dbReference type="OrthoDB" id="676979at2759"/>